<gene>
    <name evidence="1" type="ORF">comes_20180</name>
    <name evidence="2" type="ORF">HUU93_16460</name>
</gene>
<dbReference type="EMBL" id="JABWDC010000160">
    <property type="protein sequence ID" value="NUN88138.1"/>
    <property type="molecule type" value="Genomic_DNA"/>
</dbReference>
<reference evidence="2 3" key="1">
    <citation type="submission" date="2020-04" db="EMBL/GenBank/DDBJ databases">
        <authorList>
            <person name="Pieper L."/>
        </authorList>
    </citation>
    <scope>NUCLEOTIDE SEQUENCE [LARGE SCALE GENOMIC DNA]</scope>
    <source>
        <strain evidence="2 3">F22</strain>
    </source>
</reference>
<sequence>MGKDLTGKELGKGFTQRKDGRYQTRISLGGGKKPICLYGHTLKEVKKKRENY</sequence>
<organism evidence="2 3">
    <name type="scientific">Coprococcus comes</name>
    <dbReference type="NCBI Taxonomy" id="410072"/>
    <lineage>
        <taxon>Bacteria</taxon>
        <taxon>Bacillati</taxon>
        <taxon>Bacillota</taxon>
        <taxon>Clostridia</taxon>
        <taxon>Lachnospirales</taxon>
        <taxon>Lachnospiraceae</taxon>
        <taxon>Coprococcus</taxon>
    </lineage>
</organism>
<evidence type="ECO:0000313" key="2">
    <source>
        <dbReference type="EMBL" id="NUN88138.1"/>
    </source>
</evidence>
<dbReference type="Gene3D" id="3.30.160.60">
    <property type="entry name" value="Classic Zinc Finger"/>
    <property type="match status" value="1"/>
</dbReference>
<evidence type="ECO:0000313" key="3">
    <source>
        <dbReference type="Proteomes" id="UP000554488"/>
    </source>
</evidence>
<comment type="caution">
    <text evidence="2">The sequence shown here is derived from an EMBL/GenBank/DDBJ whole genome shotgun (WGS) entry which is preliminary data.</text>
</comment>
<reference evidence="2 3" key="2">
    <citation type="submission" date="2020-07" db="EMBL/GenBank/DDBJ databases">
        <title>Bacterial metabolism rescues the inhibition of intestinal drug absorption by food and drug additives.</title>
        <authorList>
            <person name="Zou L."/>
            <person name="Spanogiannopoulos P."/>
            <person name="Chien H.-C."/>
            <person name="Pieper L.M."/>
            <person name="Cai W."/>
            <person name="Khuri N."/>
            <person name="Pottel J."/>
            <person name="Vora B."/>
            <person name="Ni Z."/>
            <person name="Tsakalozou E."/>
            <person name="Zhang W."/>
            <person name="Shoichet B.K."/>
            <person name="Giacomini K.M."/>
            <person name="Turnbaugh P.J."/>
        </authorList>
    </citation>
    <scope>NUCLEOTIDE SEQUENCE [LARGE SCALE GENOMIC DNA]</scope>
    <source>
        <strain evidence="2 3">F22</strain>
    </source>
</reference>
<dbReference type="EMBL" id="BSCI01000011">
    <property type="protein sequence ID" value="GLG87472.1"/>
    <property type="molecule type" value="Genomic_DNA"/>
</dbReference>
<dbReference type="OrthoDB" id="9785687at2"/>
<protein>
    <recommendedName>
        <fullName evidence="4">Site-specific integrase</fullName>
    </recommendedName>
</protein>
<accession>A0A849XW03</accession>
<dbReference type="Proteomes" id="UP000554488">
    <property type="component" value="Unassembled WGS sequence"/>
</dbReference>
<dbReference type="RefSeq" id="WP_008370207.1">
    <property type="nucleotide sequence ID" value="NZ_BSCI01000011.1"/>
</dbReference>
<evidence type="ECO:0008006" key="4">
    <source>
        <dbReference type="Google" id="ProtNLM"/>
    </source>
</evidence>
<evidence type="ECO:0000313" key="1">
    <source>
        <dbReference type="EMBL" id="GLG87472.1"/>
    </source>
</evidence>
<reference evidence="1" key="3">
    <citation type="submission" date="2022-09" db="EMBL/GenBank/DDBJ databases">
        <title>Draft genome sequence of Coprococcus comes strain 31264.</title>
        <authorList>
            <person name="Atsushi H."/>
            <person name="Moriya O."/>
            <person name="Mitsuo S."/>
        </authorList>
    </citation>
    <scope>NUCLEOTIDE SEQUENCE</scope>
    <source>
        <strain evidence="1">JCM 31264</strain>
    </source>
</reference>
<dbReference type="AlphaFoldDB" id="A0A849XW03"/>
<proteinExistence type="predicted"/>
<dbReference type="Proteomes" id="UP001145109">
    <property type="component" value="Unassembled WGS sequence"/>
</dbReference>
<name>A0A849XW03_9FIRM</name>
<reference evidence="1" key="4">
    <citation type="submission" date="2022-11" db="EMBL/GenBank/DDBJ databases">
        <title>Draft genome sequence of Coprococcus comes strain 31264.</title>
        <authorList>
            <person name="Hisatomi A."/>
            <person name="Ohkuma M."/>
            <person name="Sakamoto M."/>
        </authorList>
    </citation>
    <scope>NUCLEOTIDE SEQUENCE</scope>
    <source>
        <strain evidence="1">JCM 31264</strain>
    </source>
</reference>